<comment type="cofactor">
    <cofactor evidence="1">
        <name>FMN</name>
        <dbReference type="ChEBI" id="CHEBI:58210"/>
    </cofactor>
</comment>
<dbReference type="EMBL" id="SLUN01000046">
    <property type="protein sequence ID" value="TCL57450.1"/>
    <property type="molecule type" value="Genomic_DNA"/>
</dbReference>
<reference evidence="8 9" key="1">
    <citation type="submission" date="2019-03" db="EMBL/GenBank/DDBJ databases">
        <title>Genomic Encyclopedia of Type Strains, Phase IV (KMG-IV): sequencing the most valuable type-strain genomes for metagenomic binning, comparative biology and taxonomic classification.</title>
        <authorList>
            <person name="Goeker M."/>
        </authorList>
    </citation>
    <scope>NUCLEOTIDE SEQUENCE [LARGE SCALE GENOMIC DNA]</scope>
    <source>
        <strain evidence="8 9">LX-B</strain>
    </source>
</reference>
<dbReference type="GO" id="GO:0016491">
    <property type="term" value="F:oxidoreductase activity"/>
    <property type="evidence" value="ECO:0007669"/>
    <property type="project" value="UniProtKB-KW"/>
</dbReference>
<dbReference type="SUPFAM" id="SSF55469">
    <property type="entry name" value="FMN-dependent nitroreductase-like"/>
    <property type="match status" value="1"/>
</dbReference>
<keyword evidence="3" id="KW-0285">Flavoprotein</keyword>
<organism evidence="8 9">
    <name type="scientific">Hydrogenispora ethanolica</name>
    <dbReference type="NCBI Taxonomy" id="1082276"/>
    <lineage>
        <taxon>Bacteria</taxon>
        <taxon>Bacillati</taxon>
        <taxon>Bacillota</taxon>
        <taxon>Hydrogenispora</taxon>
    </lineage>
</organism>
<dbReference type="AlphaFoldDB" id="A0A4R1QYF9"/>
<name>A0A4R1QYF9_HYDET</name>
<evidence type="ECO:0000256" key="6">
    <source>
        <dbReference type="SAM" id="MobiDB-lite"/>
    </source>
</evidence>
<feature type="domain" description="Nitroreductase" evidence="7">
    <location>
        <begin position="42"/>
        <end position="215"/>
    </location>
</feature>
<proteinExistence type="inferred from homology"/>
<gene>
    <name evidence="8" type="ORF">EDC14_104610</name>
</gene>
<evidence type="ECO:0000256" key="2">
    <source>
        <dbReference type="ARBA" id="ARBA00007118"/>
    </source>
</evidence>
<dbReference type="Proteomes" id="UP000295008">
    <property type="component" value="Unassembled WGS sequence"/>
</dbReference>
<evidence type="ECO:0000256" key="4">
    <source>
        <dbReference type="ARBA" id="ARBA00022643"/>
    </source>
</evidence>
<accession>A0A4R1QYF9</accession>
<dbReference type="Pfam" id="PF00881">
    <property type="entry name" value="Nitroreductase"/>
    <property type="match status" value="1"/>
</dbReference>
<dbReference type="PANTHER" id="PTHR43673">
    <property type="entry name" value="NAD(P)H NITROREDUCTASE YDGI-RELATED"/>
    <property type="match status" value="1"/>
</dbReference>
<dbReference type="Gene3D" id="3.40.109.10">
    <property type="entry name" value="NADH Oxidase"/>
    <property type="match status" value="1"/>
</dbReference>
<evidence type="ECO:0000256" key="5">
    <source>
        <dbReference type="ARBA" id="ARBA00023002"/>
    </source>
</evidence>
<evidence type="ECO:0000313" key="8">
    <source>
        <dbReference type="EMBL" id="TCL57450.1"/>
    </source>
</evidence>
<evidence type="ECO:0000313" key="9">
    <source>
        <dbReference type="Proteomes" id="UP000295008"/>
    </source>
</evidence>
<evidence type="ECO:0000256" key="3">
    <source>
        <dbReference type="ARBA" id="ARBA00022630"/>
    </source>
</evidence>
<keyword evidence="9" id="KW-1185">Reference proteome</keyword>
<keyword evidence="5" id="KW-0560">Oxidoreductase</keyword>
<keyword evidence="4" id="KW-0288">FMN</keyword>
<dbReference type="PANTHER" id="PTHR43673:SF2">
    <property type="entry name" value="NITROREDUCTASE"/>
    <property type="match status" value="1"/>
</dbReference>
<comment type="caution">
    <text evidence="8">The sequence shown here is derived from an EMBL/GenBank/DDBJ whole genome shotgun (WGS) entry which is preliminary data.</text>
</comment>
<dbReference type="InterPro" id="IPR029479">
    <property type="entry name" value="Nitroreductase"/>
</dbReference>
<feature type="region of interest" description="Disordered" evidence="6">
    <location>
        <begin position="1"/>
        <end position="20"/>
    </location>
</feature>
<dbReference type="InterPro" id="IPR000415">
    <property type="entry name" value="Nitroreductase-like"/>
</dbReference>
<protein>
    <submittedName>
        <fullName evidence="8">Nitroreductase</fullName>
    </submittedName>
</protein>
<evidence type="ECO:0000259" key="7">
    <source>
        <dbReference type="Pfam" id="PF00881"/>
    </source>
</evidence>
<comment type="similarity">
    <text evidence="2">Belongs to the nitroreductase family.</text>
</comment>
<evidence type="ECO:0000256" key="1">
    <source>
        <dbReference type="ARBA" id="ARBA00001917"/>
    </source>
</evidence>
<sequence>MYGGHRSGPNKKTTKVDPNEDKAYSLEKEWTVMTDLKEIFEARRSVNFFQARKELAPGVLEQIIDLASLAPSAFNLQPWELIAVKSEEAKKRLYPLAFNQPKILEAPVILIVIGDRKGYEPGNPEWNELETMLGGDKEALAGTQQFARALYGATPEREIKFAESNAALLAASILYAAQYYGVDSHAMSGMDFEGVKKEFAIDGGKEVVMLIALGYFDDAKTLYPRRHRKGYREMVREV</sequence>